<dbReference type="SUPFAM" id="SSF52540">
    <property type="entry name" value="P-loop containing nucleoside triphosphate hydrolases"/>
    <property type="match status" value="1"/>
</dbReference>
<accession>A0ABT2G0R8</accession>
<dbReference type="Gene3D" id="3.40.50.300">
    <property type="entry name" value="P-loop containing nucleotide triphosphate hydrolases"/>
    <property type="match status" value="1"/>
</dbReference>
<dbReference type="RefSeq" id="WP_259412548.1">
    <property type="nucleotide sequence ID" value="NZ_JANWGH010000001.1"/>
</dbReference>
<dbReference type="EMBL" id="JANWGH010000001">
    <property type="protein sequence ID" value="MCS5488865.1"/>
    <property type="molecule type" value="Genomic_DNA"/>
</dbReference>
<comment type="caution">
    <text evidence="2">The sequence shown here is derived from an EMBL/GenBank/DDBJ whole genome shotgun (WGS) entry which is preliminary data.</text>
</comment>
<dbReference type="InterPro" id="IPR027417">
    <property type="entry name" value="P-loop_NTPase"/>
</dbReference>
<dbReference type="PANTHER" id="PTHR30153">
    <property type="entry name" value="REPLICATIVE DNA HELICASE DNAB"/>
    <property type="match status" value="1"/>
</dbReference>
<evidence type="ECO:0000313" key="3">
    <source>
        <dbReference type="Proteomes" id="UP001206788"/>
    </source>
</evidence>
<proteinExistence type="predicted"/>
<protein>
    <recommendedName>
        <fullName evidence="1">SF4 helicase domain-containing protein</fullName>
    </recommendedName>
</protein>
<dbReference type="Proteomes" id="UP001206788">
    <property type="component" value="Unassembled WGS sequence"/>
</dbReference>
<reference evidence="2 3" key="1">
    <citation type="submission" date="2022-08" db="EMBL/GenBank/DDBJ databases">
        <title>Algoriphagus sp. CAU 1643 isolated from mud.</title>
        <authorList>
            <person name="Kim W."/>
        </authorList>
    </citation>
    <scope>NUCLEOTIDE SEQUENCE [LARGE SCALE GENOMIC DNA]</scope>
    <source>
        <strain evidence="2 3">CAU 1643</strain>
    </source>
</reference>
<sequence length="292" mass="34135">MNPEEFFKKLGIESTFSPPISSGFQYLDELIQGGFSNEIVTLASRPGHGKTAFLFNLMMNFSQMQNFKGIVAFPRMSQRQFVMHFTSWMTNTDVFKNGFSEEAFKKIYEHYINMTSKKVQVIHRVISLEEIFTIAQINKVDYIILDDYFRSYAWQYDLKRYFEDFSKIQSFIEYTNISVFVSILTSRMPEKRGGDRRPILSDIFRSDLVSTYSNKIIQLYRPEQYGITIGEDGFTTIGLVELLIQQNSSGRTGALSFFHFAPFRMREDPVGRLRIEMEKNPSRPGFFDDLYD</sequence>
<gene>
    <name evidence="2" type="ORF">NY014_00405</name>
</gene>
<dbReference type="Pfam" id="PF03796">
    <property type="entry name" value="DnaB_C"/>
    <property type="match status" value="1"/>
</dbReference>
<organism evidence="2 3">
    <name type="scientific">Algoriphagus limi</name>
    <dbReference type="NCBI Taxonomy" id="2975273"/>
    <lineage>
        <taxon>Bacteria</taxon>
        <taxon>Pseudomonadati</taxon>
        <taxon>Bacteroidota</taxon>
        <taxon>Cytophagia</taxon>
        <taxon>Cytophagales</taxon>
        <taxon>Cyclobacteriaceae</taxon>
        <taxon>Algoriphagus</taxon>
    </lineage>
</organism>
<dbReference type="InterPro" id="IPR007694">
    <property type="entry name" value="DNA_helicase_DnaB-like_C"/>
</dbReference>
<name>A0ABT2G0R8_9BACT</name>
<evidence type="ECO:0000259" key="1">
    <source>
        <dbReference type="PROSITE" id="PS51199"/>
    </source>
</evidence>
<keyword evidence="3" id="KW-1185">Reference proteome</keyword>
<evidence type="ECO:0000313" key="2">
    <source>
        <dbReference type="EMBL" id="MCS5488865.1"/>
    </source>
</evidence>
<feature type="domain" description="SF4 helicase" evidence="1">
    <location>
        <begin position="13"/>
        <end position="273"/>
    </location>
</feature>
<dbReference type="PANTHER" id="PTHR30153:SF2">
    <property type="entry name" value="REPLICATIVE DNA HELICASE"/>
    <property type="match status" value="1"/>
</dbReference>
<dbReference type="PROSITE" id="PS51199">
    <property type="entry name" value="SF4_HELICASE"/>
    <property type="match status" value="1"/>
</dbReference>